<reference evidence="2 3" key="1">
    <citation type="submission" date="2019-08" db="EMBL/GenBank/DDBJ databases">
        <title>Selenomonas sp. mPRGC5 and Selenomonas sp. mPRGC8 isolated from ruminal fluid of dairy goat (Capra hircus).</title>
        <authorList>
            <person name="Poothong S."/>
            <person name="Nuengjamnong C."/>
            <person name="Tanasupawat S."/>
        </authorList>
    </citation>
    <scope>NUCLEOTIDE SEQUENCE [LARGE SCALE GENOMIC DNA]</scope>
    <source>
        <strain evidence="3">mPRGC8</strain>
    </source>
</reference>
<feature type="transmembrane region" description="Helical" evidence="1">
    <location>
        <begin position="199"/>
        <end position="217"/>
    </location>
</feature>
<evidence type="ECO:0000313" key="2">
    <source>
        <dbReference type="EMBL" id="TYZ26676.1"/>
    </source>
</evidence>
<dbReference type="Pfam" id="PF14897">
    <property type="entry name" value="EpsG"/>
    <property type="match status" value="1"/>
</dbReference>
<dbReference type="EMBL" id="VTOZ01000044">
    <property type="protein sequence ID" value="TYZ26676.1"/>
    <property type="molecule type" value="Genomic_DNA"/>
</dbReference>
<feature type="transmembrane region" description="Helical" evidence="1">
    <location>
        <begin position="268"/>
        <end position="285"/>
    </location>
</feature>
<feature type="transmembrane region" description="Helical" evidence="1">
    <location>
        <begin position="166"/>
        <end position="187"/>
    </location>
</feature>
<dbReference type="Proteomes" id="UP000322783">
    <property type="component" value="Unassembled WGS sequence"/>
</dbReference>
<protein>
    <submittedName>
        <fullName evidence="2">EpsG family protein</fullName>
    </submittedName>
</protein>
<feature type="transmembrane region" description="Helical" evidence="1">
    <location>
        <begin position="120"/>
        <end position="138"/>
    </location>
</feature>
<evidence type="ECO:0000313" key="3">
    <source>
        <dbReference type="Proteomes" id="UP000322783"/>
    </source>
</evidence>
<keyword evidence="1" id="KW-1133">Transmembrane helix</keyword>
<accession>A0A5D6WF81</accession>
<organism evidence="2 3">
    <name type="scientific">Selenomonas caprae</name>
    <dbReference type="NCBI Taxonomy" id="2606905"/>
    <lineage>
        <taxon>Bacteria</taxon>
        <taxon>Bacillati</taxon>
        <taxon>Bacillota</taxon>
        <taxon>Negativicutes</taxon>
        <taxon>Selenomonadales</taxon>
        <taxon>Selenomonadaceae</taxon>
        <taxon>Selenomonas</taxon>
    </lineage>
</organism>
<name>A0A5D6WF81_9FIRM</name>
<feature type="transmembrane region" description="Helical" evidence="1">
    <location>
        <begin position="237"/>
        <end position="256"/>
    </location>
</feature>
<dbReference type="InterPro" id="IPR049458">
    <property type="entry name" value="EpsG-like"/>
</dbReference>
<keyword evidence="1" id="KW-0812">Transmembrane</keyword>
<evidence type="ECO:0000256" key="1">
    <source>
        <dbReference type="SAM" id="Phobius"/>
    </source>
</evidence>
<feature type="transmembrane region" description="Helical" evidence="1">
    <location>
        <begin position="322"/>
        <end position="342"/>
    </location>
</feature>
<comment type="caution">
    <text evidence="2">The sequence shown here is derived from an EMBL/GenBank/DDBJ whole genome shotgun (WGS) entry which is preliminary data.</text>
</comment>
<feature type="transmembrane region" description="Helical" evidence="1">
    <location>
        <begin position="291"/>
        <end position="310"/>
    </location>
</feature>
<feature type="transmembrane region" description="Helical" evidence="1">
    <location>
        <begin position="91"/>
        <end position="108"/>
    </location>
</feature>
<proteinExistence type="predicted"/>
<keyword evidence="1" id="KW-0472">Membrane</keyword>
<keyword evidence="3" id="KW-1185">Reference proteome</keyword>
<sequence>MLPIFLFLCIAYTLIGLYEINNERISYPMNEYIYHILVVIISTLVGFRAYDMGEDTTRYYEKFFDGSHYAYAVHGEVGSYLLMEMAYQLNSPRLFFALVAFVVMPIYMKAMKEYPTVKNSLGWGYMLFLGTTVGLSAVCSYERQVIACGVVLYATKYLLSRNILKYTILIMLASTFHISSFFLIVLYPLTAREVKYENVLIVGVILCEVIKVSYEYISLILPHYGLYFTDFSDDGHGIKQMVLYCLMYVIFAMGYIKYRKDFRYNVFFKIYTLGIVLLLCFYPMLGVSVSVRIAFVCLSYMFLLLGYCVEIDNAYIRMISKVSFTVALTALYFYAMDVANMIPFDIDGF</sequence>
<gene>
    <name evidence="2" type="ORF">FZ041_13950</name>
</gene>
<feature type="transmembrane region" description="Helical" evidence="1">
    <location>
        <begin position="32"/>
        <end position="50"/>
    </location>
</feature>
<dbReference type="AlphaFoldDB" id="A0A5D6WF81"/>